<dbReference type="InterPro" id="IPR049120">
    <property type="entry name" value="A2M_bMG2"/>
</dbReference>
<dbReference type="Pfam" id="PF07678">
    <property type="entry name" value="TED_complement"/>
    <property type="match status" value="1"/>
</dbReference>
<dbReference type="Pfam" id="PF17972">
    <property type="entry name" value="bMG5"/>
    <property type="match status" value="1"/>
</dbReference>
<dbReference type="InterPro" id="IPR041462">
    <property type="entry name" value="Bact_A2M_MG6"/>
</dbReference>
<evidence type="ECO:0000256" key="2">
    <source>
        <dbReference type="ARBA" id="ARBA00022729"/>
    </source>
</evidence>
<dbReference type="InterPro" id="IPR026284">
    <property type="entry name" value="A2MG_proteobact"/>
</dbReference>
<dbReference type="Gene3D" id="1.50.10.20">
    <property type="match status" value="1"/>
</dbReference>
<dbReference type="SMART" id="SM01360">
    <property type="entry name" value="A2M"/>
    <property type="match status" value="1"/>
</dbReference>
<dbReference type="InterPro" id="IPR051802">
    <property type="entry name" value="YfhM-like"/>
</dbReference>
<feature type="domain" description="Alpha-2-macroglobulin" evidence="5">
    <location>
        <begin position="1076"/>
        <end position="1165"/>
    </location>
</feature>
<dbReference type="InterPro" id="IPR041246">
    <property type="entry name" value="Bact_MG10"/>
</dbReference>
<dbReference type="Pfam" id="PF21142">
    <property type="entry name" value="A2M_bMG2"/>
    <property type="match status" value="1"/>
</dbReference>
<feature type="signal peptide" evidence="3">
    <location>
        <begin position="1"/>
        <end position="23"/>
    </location>
</feature>
<organism evidence="6 7">
    <name type="scientific">Rhodopseudomonas palustris (strain DX-1)</name>
    <dbReference type="NCBI Taxonomy" id="652103"/>
    <lineage>
        <taxon>Bacteria</taxon>
        <taxon>Pseudomonadati</taxon>
        <taxon>Pseudomonadota</taxon>
        <taxon>Alphaproteobacteria</taxon>
        <taxon>Hyphomicrobiales</taxon>
        <taxon>Nitrobacteraceae</taxon>
        <taxon>Rhodopseudomonas</taxon>
    </lineage>
</organism>
<dbReference type="HOGENOM" id="CLU_000965_1_0_5"/>
<dbReference type="SUPFAM" id="SSF48239">
    <property type="entry name" value="Terpenoid cyclases/Protein prenyltransferases"/>
    <property type="match status" value="1"/>
</dbReference>
<dbReference type="SMART" id="SM01419">
    <property type="entry name" value="Thiol-ester_cl"/>
    <property type="match status" value="1"/>
</dbReference>
<dbReference type="PIRSF" id="PIRSF038980">
    <property type="entry name" value="A2M_bac"/>
    <property type="match status" value="1"/>
</dbReference>
<proteinExistence type="inferred from homology"/>
<dbReference type="InterPro" id="IPR011625">
    <property type="entry name" value="A2M_N_BRD"/>
</dbReference>
<dbReference type="InterPro" id="IPR008930">
    <property type="entry name" value="Terpenoid_cyclase/PrenylTrfase"/>
</dbReference>
<evidence type="ECO:0000313" key="6">
    <source>
        <dbReference type="EMBL" id="ADU44498.1"/>
    </source>
</evidence>
<dbReference type="InterPro" id="IPR011626">
    <property type="entry name" value="Alpha-macroglobulin_TED"/>
</dbReference>
<dbReference type="Pfam" id="PF11974">
    <property type="entry name" value="bMG3"/>
    <property type="match status" value="1"/>
</dbReference>
<dbReference type="eggNOG" id="COG2373">
    <property type="taxonomic scope" value="Bacteria"/>
</dbReference>
<evidence type="ECO:0000259" key="5">
    <source>
        <dbReference type="SMART" id="SM01360"/>
    </source>
</evidence>
<dbReference type="BioCyc" id="RPAL652103:RPDX1_RS14370-MONOMER"/>
<evidence type="ECO:0000313" key="7">
    <source>
        <dbReference type="Proteomes" id="UP000001402"/>
    </source>
</evidence>
<sequence>MIGLVRALTLCAGLALGLASAQAADKAFQRDELADAAIKLEAQIKSEAAATNKPAAVLRGDADAAFKRGDYRTGLQYIGQIASIDPADSDNWLRLAKTVLQIKGATSSEQTFLRERATTAAYIAYQRAKSPGEEAAALALLGRAMADRSLWRPALDALQISLELREVADIRGQYEKLRADHGFRLLDYTVDSDSASPRVCFQFSEELAKRTDFAPYVALAGTDKPALSAEERQLCVEGLKHGERYTVNLRAGLPSTVKEALAKSAEFNVYVRDRKPFVRFTGRAYVLPRTGQRGIPLVSVNTQTVKAQVFRIGDRNLINTVVDSDFQRTLSRYQLGDLGNERGTKVWEGELDTAAAALNADVTTAFPVDQVLGDLQPGVYVMTAAPKGPVANSDEDGQLATQWFIVSDLGLTAFSGNDGIHVFVNSLASTDPLANTEVRLIARNNEVLATRKTDASGHVLFEAGLARGEGGLSPALLTASRDKADYAFLSLKTNAFDLSDRGVAGRAVPAGADAFVYAERGVYRSGETVHLTALLRDGQGNAVAATPLTLVVERPDGVEYRRSVLSDQGAGGRSLDVALNSAVPTGTWRVRAFTDPKGSSVGETTFMVEDYVPDRIEFDISTKDKAIKADAPVELKVDGRFLYGAPASALQLEGDLLVAPADARPGYAGYQFGVADEETTSNERTPLENLPETDADGAATFEVSLPKPPSSTRPQEAQVFIRMAEAGGRAVERKLVLPVAPAAAMIGVKPLFADRNVAEGDVAKFDVAFVAPDGTSLARSGLRYELLKVESRYQWYRQDSSWNYEPVKSTKRVADGDLSIKAGEPARLQFNPEPGRYRLDVKTADAAGPLTSVQFDVGWYSDGSADTPDLLETSIDKPEYASDDTMTVTVNARTAGLLTVNVLGDRLLTTQSLQVKPGSAQVKLAVGKDWGSGAYVVATLRRPLDSAAQRMPGRAIGLKWFSIDKAARTLSVELSPPALVRPSTTLKLPVKLGGLSPGEDAKIVVAAVDVGILNLTGYKPPAPDAYYLGQRRLSAEIRDLYGQLIDGMQGAVGAIRSGGDASAAELQGSPPTQKPLALYSGIVTVAADGTATIDFDIPEFAGTARVMAVAWTATKVGRASTDVTVRDPVVLTTTLPRFLRNGDRGTMAFDLDNVEGAAGDYTIKVSAGGPVKLSGEAATTLKLAAKQRGSAKLMLDAGGAGTATLDVAIQGPNGLSLARHYALDIRPANQTLARRSVRTLAKGESLTLTSDMFSDLVPGTGGLSLSVSMSTALDAATILKALDRYPFGCTEQITSRAMPLLYVNDLAAGAHLAMDGSADERIKGAIDRLLSRQGSNGSFGLWSTGGDDAWLDAYVTDFLTRAREKRFVVPDVAFRSALDRIRNSVVNADEPEKDGGRDLAYGLYVLARNGAAPIGDLRYLADTKLDKLATPIAKAQLAAALALVGDRGRAERVYAAAADSLNPKPSLVFGRTDYGSALRDAAALVSLASEGSAPRPTLTTAVQRVEAARGLSPYTSTQENAWLVLAARALAKETMALDLNGDAVKTALYRSYKADEVKAQPLRIANTGDNPVQAVVTVSGSPITPEPAASHGFKIERNYFTLGGEPADITKAKQNERFAVVLTITEPKPEYGHVMIADYLPAGLEIDNPHLVSSGDSGTLGWIADGAEPVNTEFRDDRFTAAMDRKADDKSVFTVAYVVRAVSPGKYVLPQAVVEDMYNPSRYGRTGTGTIEVRAAK</sequence>
<dbReference type="PANTHER" id="PTHR40094:SF1">
    <property type="entry name" value="UBIQUITIN DOMAIN-CONTAINING PROTEIN"/>
    <property type="match status" value="1"/>
</dbReference>
<dbReference type="OrthoDB" id="9767116at2"/>
<feature type="domain" description="Alpha-2-macroglobulin bait region" evidence="4">
    <location>
        <begin position="871"/>
        <end position="1015"/>
    </location>
</feature>
<accession>E6VL03</accession>
<evidence type="ECO:0000259" key="4">
    <source>
        <dbReference type="SMART" id="SM01359"/>
    </source>
</evidence>
<gene>
    <name evidence="6" type="ordered locus">Rpdx1_2915</name>
</gene>
<dbReference type="Pfam" id="PF01835">
    <property type="entry name" value="MG2"/>
    <property type="match status" value="1"/>
</dbReference>
<dbReference type="InterPro" id="IPR041203">
    <property type="entry name" value="Bact_A2M_MG5"/>
</dbReference>
<dbReference type="PANTHER" id="PTHR40094">
    <property type="entry name" value="ALPHA-2-MACROGLOBULIN HOMOLOG"/>
    <property type="match status" value="1"/>
</dbReference>
<name>E6VL03_RHOPX</name>
<dbReference type="Pfam" id="PF07703">
    <property type="entry name" value="A2M_BRD"/>
    <property type="match status" value="1"/>
</dbReference>
<evidence type="ECO:0000256" key="3">
    <source>
        <dbReference type="SAM" id="SignalP"/>
    </source>
</evidence>
<dbReference type="EMBL" id="CP002418">
    <property type="protein sequence ID" value="ADU44498.1"/>
    <property type="molecule type" value="Genomic_DNA"/>
</dbReference>
<comment type="similarity">
    <text evidence="1">Belongs to the protease inhibitor I39 (alpha-2-macroglobulin) family. Bacterial alpha-2-macroglobulin subfamily.</text>
</comment>
<dbReference type="KEGG" id="rpx:Rpdx1_2915"/>
<dbReference type="InterPro" id="IPR021868">
    <property type="entry name" value="Alpha_2_Macroglob_MG3"/>
</dbReference>
<dbReference type="InterPro" id="IPR002890">
    <property type="entry name" value="MG2"/>
</dbReference>
<dbReference type="Proteomes" id="UP000001402">
    <property type="component" value="Chromosome"/>
</dbReference>
<protein>
    <submittedName>
        <fullName evidence="6">Alpha-2-macroglobulin domain protein</fullName>
    </submittedName>
</protein>
<evidence type="ECO:0000256" key="1">
    <source>
        <dbReference type="ARBA" id="ARBA00010556"/>
    </source>
</evidence>
<dbReference type="InterPro" id="IPR047565">
    <property type="entry name" value="Alpha-macroglob_thiol-ester_cl"/>
</dbReference>
<dbReference type="Gene3D" id="2.60.40.1930">
    <property type="match status" value="1"/>
</dbReference>
<keyword evidence="2 3" id="KW-0732">Signal</keyword>
<dbReference type="InterPro" id="IPR001599">
    <property type="entry name" value="Macroglobln_a2"/>
</dbReference>
<dbReference type="STRING" id="652103.Rpdx1_2915"/>
<dbReference type="Pfam" id="PF17973">
    <property type="entry name" value="bMG10"/>
    <property type="match status" value="1"/>
</dbReference>
<dbReference type="Pfam" id="PF00207">
    <property type="entry name" value="A2M"/>
    <property type="match status" value="1"/>
</dbReference>
<dbReference type="GO" id="GO:0005615">
    <property type="term" value="C:extracellular space"/>
    <property type="evidence" value="ECO:0007669"/>
    <property type="project" value="InterPro"/>
</dbReference>
<dbReference type="GO" id="GO:0004866">
    <property type="term" value="F:endopeptidase inhibitor activity"/>
    <property type="evidence" value="ECO:0007669"/>
    <property type="project" value="InterPro"/>
</dbReference>
<reference evidence="6" key="1">
    <citation type="submission" date="2010-12" db="EMBL/GenBank/DDBJ databases">
        <title>Complete sequence of Rhodopseudomonas palustris DX-1.</title>
        <authorList>
            <consortium name="US DOE Joint Genome Institute"/>
            <person name="Lucas S."/>
            <person name="Copeland A."/>
            <person name="Lapidus A."/>
            <person name="Cheng J.-F."/>
            <person name="Goodwin L."/>
            <person name="Pitluck S."/>
            <person name="Misra M."/>
            <person name="Chertkov O."/>
            <person name="Detter J.C."/>
            <person name="Han C."/>
            <person name="Tapia R."/>
            <person name="Land M."/>
            <person name="Hauser L."/>
            <person name="Kyrpides N."/>
            <person name="Ivanova N."/>
            <person name="Ovchinnikova G."/>
            <person name="Logan B."/>
            <person name="Oda Y."/>
            <person name="Harwood C."/>
            <person name="Woyke T."/>
        </authorList>
    </citation>
    <scope>NUCLEOTIDE SEQUENCE [LARGE SCALE GENOMIC DNA]</scope>
    <source>
        <strain evidence="6">DX-1</strain>
    </source>
</reference>
<dbReference type="CDD" id="cd02891">
    <property type="entry name" value="A2M_like"/>
    <property type="match status" value="1"/>
</dbReference>
<dbReference type="Pfam" id="PF17962">
    <property type="entry name" value="bMG6"/>
    <property type="match status" value="1"/>
</dbReference>
<feature type="chain" id="PRO_5003213861" evidence="3">
    <location>
        <begin position="24"/>
        <end position="1737"/>
    </location>
</feature>
<dbReference type="SMART" id="SM01359">
    <property type="entry name" value="A2M_N_2"/>
    <property type="match status" value="1"/>
</dbReference>